<dbReference type="EMBL" id="CM039437">
    <property type="protein sequence ID" value="KAI4305794.1"/>
    <property type="molecule type" value="Genomic_DNA"/>
</dbReference>
<gene>
    <name evidence="1" type="ORF">L6164_029137</name>
</gene>
<dbReference type="Proteomes" id="UP000828941">
    <property type="component" value="Chromosome 12"/>
</dbReference>
<accession>A0ACB9L7V5</accession>
<name>A0ACB9L7V5_BAUVA</name>
<organism evidence="1 2">
    <name type="scientific">Bauhinia variegata</name>
    <name type="common">Purple orchid tree</name>
    <name type="synonym">Phanera variegata</name>
    <dbReference type="NCBI Taxonomy" id="167791"/>
    <lineage>
        <taxon>Eukaryota</taxon>
        <taxon>Viridiplantae</taxon>
        <taxon>Streptophyta</taxon>
        <taxon>Embryophyta</taxon>
        <taxon>Tracheophyta</taxon>
        <taxon>Spermatophyta</taxon>
        <taxon>Magnoliopsida</taxon>
        <taxon>eudicotyledons</taxon>
        <taxon>Gunneridae</taxon>
        <taxon>Pentapetalae</taxon>
        <taxon>rosids</taxon>
        <taxon>fabids</taxon>
        <taxon>Fabales</taxon>
        <taxon>Fabaceae</taxon>
        <taxon>Cercidoideae</taxon>
        <taxon>Cercideae</taxon>
        <taxon>Bauhiniinae</taxon>
        <taxon>Bauhinia</taxon>
    </lineage>
</organism>
<sequence length="126" mass="14001">MALCVSAKDYTVTGGDAFLNFQSLTGGIGTSAAAEPLPPAYNHQQQTSLSLPLAFSLVSILSVDCCTLEEKQKIIWIAHHLSTTLRRWYVSHSLLYLTLQLIRHWIQTLNLKPRKKMGLTEMTSLG</sequence>
<protein>
    <submittedName>
        <fullName evidence="1">Uncharacterized protein</fullName>
    </submittedName>
</protein>
<proteinExistence type="predicted"/>
<evidence type="ECO:0000313" key="2">
    <source>
        <dbReference type="Proteomes" id="UP000828941"/>
    </source>
</evidence>
<reference evidence="1 2" key="1">
    <citation type="journal article" date="2022" name="DNA Res.">
        <title>Chromosomal-level genome assembly of the orchid tree Bauhinia variegata (Leguminosae; Cercidoideae) supports the allotetraploid origin hypothesis of Bauhinia.</title>
        <authorList>
            <person name="Zhong Y."/>
            <person name="Chen Y."/>
            <person name="Zheng D."/>
            <person name="Pang J."/>
            <person name="Liu Y."/>
            <person name="Luo S."/>
            <person name="Meng S."/>
            <person name="Qian L."/>
            <person name="Wei D."/>
            <person name="Dai S."/>
            <person name="Zhou R."/>
        </authorList>
    </citation>
    <scope>NUCLEOTIDE SEQUENCE [LARGE SCALE GENOMIC DNA]</scope>
    <source>
        <strain evidence="1">BV-YZ2020</strain>
    </source>
</reference>
<comment type="caution">
    <text evidence="1">The sequence shown here is derived from an EMBL/GenBank/DDBJ whole genome shotgun (WGS) entry which is preliminary data.</text>
</comment>
<keyword evidence="2" id="KW-1185">Reference proteome</keyword>
<evidence type="ECO:0000313" key="1">
    <source>
        <dbReference type="EMBL" id="KAI4305794.1"/>
    </source>
</evidence>